<evidence type="ECO:0000256" key="3">
    <source>
        <dbReference type="ARBA" id="ARBA00022630"/>
    </source>
</evidence>
<keyword evidence="3 6" id="KW-0285">Flavoprotein</keyword>
<dbReference type="EMBL" id="MJAO01000004">
    <property type="protein sequence ID" value="OKB67780.1"/>
    <property type="molecule type" value="Genomic_DNA"/>
</dbReference>
<dbReference type="OrthoDB" id="9769473at2"/>
<dbReference type="Pfam" id="PF00441">
    <property type="entry name" value="Acyl-CoA_dh_1"/>
    <property type="match status" value="1"/>
</dbReference>
<feature type="domain" description="Acyl-CoA dehydrogenase/oxidase C-terminal" evidence="7">
    <location>
        <begin position="283"/>
        <end position="455"/>
    </location>
</feature>
<comment type="similarity">
    <text evidence="2 6">Belongs to the acyl-CoA dehydrogenase family.</text>
</comment>
<dbReference type="Gene3D" id="1.10.540.10">
    <property type="entry name" value="Acyl-CoA dehydrogenase/oxidase, N-terminal domain"/>
    <property type="match status" value="1"/>
</dbReference>
<evidence type="ECO:0000313" key="10">
    <source>
        <dbReference type="EMBL" id="OKB67780.1"/>
    </source>
</evidence>
<keyword evidence="5 6" id="KW-0560">Oxidoreductase</keyword>
<dbReference type="Gene3D" id="1.20.140.10">
    <property type="entry name" value="Butyryl-CoA Dehydrogenase, subunit A, domain 3"/>
    <property type="match status" value="1"/>
</dbReference>
<evidence type="ECO:0000256" key="2">
    <source>
        <dbReference type="ARBA" id="ARBA00009347"/>
    </source>
</evidence>
<dbReference type="InterPro" id="IPR037069">
    <property type="entry name" value="AcylCoA_DH/ox_N_sf"/>
</dbReference>
<proteinExistence type="inferred from homology"/>
<dbReference type="AlphaFoldDB" id="A0A1Q4P3S8"/>
<evidence type="ECO:0000259" key="7">
    <source>
        <dbReference type="Pfam" id="PF00441"/>
    </source>
</evidence>
<dbReference type="SUPFAM" id="SSF47203">
    <property type="entry name" value="Acyl-CoA dehydrogenase C-terminal domain-like"/>
    <property type="match status" value="1"/>
</dbReference>
<evidence type="ECO:0000256" key="6">
    <source>
        <dbReference type="RuleBase" id="RU362125"/>
    </source>
</evidence>
<reference evidence="10 11" key="1">
    <citation type="submission" date="2016-09" db="EMBL/GenBank/DDBJ databases">
        <title>Serratia marcescens MSU-97 and epiphytic antimycotic-producing bacteria.</title>
        <authorList>
            <person name="Matilla M.A."/>
        </authorList>
    </citation>
    <scope>NUCLEOTIDE SEQUENCE [LARGE SCALE GENOMIC DNA]</scope>
    <source>
        <strain evidence="10 11">MSU-97</strain>
    </source>
</reference>
<dbReference type="InterPro" id="IPR009075">
    <property type="entry name" value="AcylCo_DH/oxidase_C"/>
</dbReference>
<evidence type="ECO:0008006" key="12">
    <source>
        <dbReference type="Google" id="ProtNLM"/>
    </source>
</evidence>
<dbReference type="InterPro" id="IPR036250">
    <property type="entry name" value="AcylCo_DH-like_C"/>
</dbReference>
<dbReference type="GO" id="GO:0050660">
    <property type="term" value="F:flavin adenine dinucleotide binding"/>
    <property type="evidence" value="ECO:0007669"/>
    <property type="project" value="InterPro"/>
</dbReference>
<dbReference type="PANTHER" id="PTHR42803">
    <property type="entry name" value="ACYL-COA DEHYDROGENASE"/>
    <property type="match status" value="1"/>
</dbReference>
<evidence type="ECO:0000256" key="4">
    <source>
        <dbReference type="ARBA" id="ARBA00022827"/>
    </source>
</evidence>
<evidence type="ECO:0000256" key="1">
    <source>
        <dbReference type="ARBA" id="ARBA00001974"/>
    </source>
</evidence>
<dbReference type="InterPro" id="IPR009100">
    <property type="entry name" value="AcylCoA_DH/oxidase_NM_dom_sf"/>
</dbReference>
<comment type="caution">
    <text evidence="10">The sequence shown here is derived from an EMBL/GenBank/DDBJ whole genome shotgun (WGS) entry which is preliminary data.</text>
</comment>
<dbReference type="SUPFAM" id="SSF56645">
    <property type="entry name" value="Acyl-CoA dehydrogenase NM domain-like"/>
    <property type="match status" value="1"/>
</dbReference>
<dbReference type="Proteomes" id="UP000185770">
    <property type="component" value="Unassembled WGS sequence"/>
</dbReference>
<accession>A0A1Q4P3S8</accession>
<dbReference type="InterPro" id="IPR052166">
    <property type="entry name" value="Diverse_Acyl-CoA_DH"/>
</dbReference>
<dbReference type="InterPro" id="IPR006091">
    <property type="entry name" value="Acyl-CoA_Oxase/DH_mid-dom"/>
</dbReference>
<feature type="domain" description="Acetyl-CoA dehydrogenase-like C-terminal" evidence="9">
    <location>
        <begin position="473"/>
        <end position="583"/>
    </location>
</feature>
<dbReference type="RefSeq" id="WP_073529485.1">
    <property type="nucleotide sequence ID" value="NZ_MJAO01000004.1"/>
</dbReference>
<gene>
    <name evidence="10" type="ORF">BHU62_04885</name>
</gene>
<evidence type="ECO:0000259" key="8">
    <source>
        <dbReference type="Pfam" id="PF02770"/>
    </source>
</evidence>
<evidence type="ECO:0000256" key="5">
    <source>
        <dbReference type="ARBA" id="ARBA00023002"/>
    </source>
</evidence>
<sequence length="603" mass="66609">MKNLPVYRAPLADIRFVIWEQNQLEESLAINYPHLTRARVDRVLEEAAAFAQDVLADSYQQADSQECWMDEQGKVHVPESYPSLLAQFRQTWGERLKPQDQGGLGLPPLAQYAVLEMFMGAHPAFMTYVGFNGPAIQLLTRYGTPEQLAEYGPALSEYRWTSCLCITEAEAGSDLSRLVTQAERQSDGRYLISGEKRFISAGMHSLAENILYFVLARVKNGPQGMLGLSCFIVPQFDHGADNQVRCREVVKKMGLKGCANTHLQFGENGKCYGYLMGGKENIGLVQLLSMMTPARISTGIYALGMASSAYLNALDYAQKRVQGKQFDRAMSASAPSLPIIAHPDIRRMLSKMKAQTEGCRALLGKLGMAETDYRTALQRGEQTAAEKHLAFFELLTPLVKAYCSNEAWNVAENAIQVMGGKGYLSAYPVEQYARDCKVLSIWEGTNHIQAQFLLRDKLGMGLRETHALRELRARLDAFIAQAKCQVELAPLTEALLTAQQALEGSLTELGDAVRQGHLLSVPACANVLMEMVAELIIGWCLVEAAYCARTLTDPVLRDGKLATARYFLSTVLTLSGAKAQQVRYLIQADSVSNVAFSWNTADA</sequence>
<feature type="domain" description="Acyl-CoA oxidase/dehydrogenase middle" evidence="8">
    <location>
        <begin position="163"/>
        <end position="265"/>
    </location>
</feature>
<dbReference type="Pfam" id="PF02770">
    <property type="entry name" value="Acyl-CoA_dh_M"/>
    <property type="match status" value="1"/>
</dbReference>
<comment type="cofactor">
    <cofactor evidence="1 6">
        <name>FAD</name>
        <dbReference type="ChEBI" id="CHEBI:57692"/>
    </cofactor>
</comment>
<keyword evidence="4 6" id="KW-0274">FAD</keyword>
<dbReference type="InterPro" id="IPR025878">
    <property type="entry name" value="Acyl-CoA_dh-like_C_dom"/>
</dbReference>
<evidence type="ECO:0000313" key="11">
    <source>
        <dbReference type="Proteomes" id="UP000185770"/>
    </source>
</evidence>
<name>A0A1Q4P3S8_SERMA</name>
<dbReference type="GO" id="GO:0005886">
    <property type="term" value="C:plasma membrane"/>
    <property type="evidence" value="ECO:0007669"/>
    <property type="project" value="TreeGrafter"/>
</dbReference>
<evidence type="ECO:0000259" key="9">
    <source>
        <dbReference type="Pfam" id="PF12806"/>
    </source>
</evidence>
<dbReference type="Gene3D" id="2.40.110.10">
    <property type="entry name" value="Butyryl-CoA Dehydrogenase, subunit A, domain 2"/>
    <property type="match status" value="1"/>
</dbReference>
<dbReference type="InterPro" id="IPR046373">
    <property type="entry name" value="Acyl-CoA_Oxase/DH_mid-dom_sf"/>
</dbReference>
<protein>
    <recommendedName>
        <fullName evidence="12">Acyl-CoA dehydrogenase</fullName>
    </recommendedName>
</protein>
<dbReference type="PANTHER" id="PTHR42803:SF1">
    <property type="entry name" value="BROAD-SPECIFICITY LINEAR ACYL-COA DEHYDROGENASE FADE5"/>
    <property type="match status" value="1"/>
</dbReference>
<organism evidence="10 11">
    <name type="scientific">Serratia marcescens</name>
    <dbReference type="NCBI Taxonomy" id="615"/>
    <lineage>
        <taxon>Bacteria</taxon>
        <taxon>Pseudomonadati</taxon>
        <taxon>Pseudomonadota</taxon>
        <taxon>Gammaproteobacteria</taxon>
        <taxon>Enterobacterales</taxon>
        <taxon>Yersiniaceae</taxon>
        <taxon>Serratia</taxon>
    </lineage>
</organism>
<dbReference type="GO" id="GO:0016627">
    <property type="term" value="F:oxidoreductase activity, acting on the CH-CH group of donors"/>
    <property type="evidence" value="ECO:0007669"/>
    <property type="project" value="InterPro"/>
</dbReference>
<dbReference type="Pfam" id="PF12806">
    <property type="entry name" value="Acyl-CoA_dh_C"/>
    <property type="match status" value="1"/>
</dbReference>